<reference evidence="2" key="1">
    <citation type="submission" date="2018-02" db="EMBL/GenBank/DDBJ databases">
        <title>Rhizophora mucronata_Transcriptome.</title>
        <authorList>
            <person name="Meera S.P."/>
            <person name="Sreeshan A."/>
            <person name="Augustine A."/>
        </authorList>
    </citation>
    <scope>NUCLEOTIDE SEQUENCE</scope>
    <source>
        <tissue evidence="2">Leaf</tissue>
    </source>
</reference>
<keyword evidence="1" id="KW-0472">Membrane</keyword>
<keyword evidence="1" id="KW-0812">Transmembrane</keyword>
<dbReference type="AlphaFoldDB" id="A0A2P2NQR4"/>
<name>A0A2P2NQR4_RHIMU</name>
<proteinExistence type="predicted"/>
<organism evidence="2">
    <name type="scientific">Rhizophora mucronata</name>
    <name type="common">Asiatic mangrove</name>
    <dbReference type="NCBI Taxonomy" id="61149"/>
    <lineage>
        <taxon>Eukaryota</taxon>
        <taxon>Viridiplantae</taxon>
        <taxon>Streptophyta</taxon>
        <taxon>Embryophyta</taxon>
        <taxon>Tracheophyta</taxon>
        <taxon>Spermatophyta</taxon>
        <taxon>Magnoliopsida</taxon>
        <taxon>eudicotyledons</taxon>
        <taxon>Gunneridae</taxon>
        <taxon>Pentapetalae</taxon>
        <taxon>rosids</taxon>
        <taxon>fabids</taxon>
        <taxon>Malpighiales</taxon>
        <taxon>Rhizophoraceae</taxon>
        <taxon>Rhizophora</taxon>
    </lineage>
</organism>
<sequence length="98" mass="10885">MRDTPALSLPLCRSRAQCDGVRGALLSHLLTVSARIPTTPFPSIVIVCAFPSLALSLPFCLCVLVGPSKKKRREEDRKYSNKTKTTLHIRMVTTLFQD</sequence>
<protein>
    <submittedName>
        <fullName evidence="2">Uncharacterized protein</fullName>
    </submittedName>
</protein>
<keyword evidence="1" id="KW-1133">Transmembrane helix</keyword>
<accession>A0A2P2NQR4</accession>
<dbReference type="EMBL" id="GGEC01064329">
    <property type="protein sequence ID" value="MBX44813.1"/>
    <property type="molecule type" value="Transcribed_RNA"/>
</dbReference>
<evidence type="ECO:0000256" key="1">
    <source>
        <dbReference type="SAM" id="Phobius"/>
    </source>
</evidence>
<feature type="transmembrane region" description="Helical" evidence="1">
    <location>
        <begin position="40"/>
        <end position="65"/>
    </location>
</feature>
<evidence type="ECO:0000313" key="2">
    <source>
        <dbReference type="EMBL" id="MBX44813.1"/>
    </source>
</evidence>